<evidence type="ECO:0000313" key="10">
    <source>
        <dbReference type="Proteomes" id="UP000050790"/>
    </source>
</evidence>
<dbReference type="Gene3D" id="3.30.830.10">
    <property type="entry name" value="Metalloenzyme, LuxS/M16 peptidase-like"/>
    <property type="match status" value="4"/>
</dbReference>
<name>A0AA85AGV1_9TREM</name>
<evidence type="ECO:0000256" key="2">
    <source>
        <dbReference type="ARBA" id="ARBA00022670"/>
    </source>
</evidence>
<evidence type="ECO:0008006" key="12">
    <source>
        <dbReference type="Google" id="ProtNLM"/>
    </source>
</evidence>
<dbReference type="GO" id="GO:0046872">
    <property type="term" value="F:metal ion binding"/>
    <property type="evidence" value="ECO:0007669"/>
    <property type="project" value="UniProtKB-KW"/>
</dbReference>
<keyword evidence="3" id="KW-0479">Metal-binding</keyword>
<dbReference type="GO" id="GO:0006508">
    <property type="term" value="P:proteolysis"/>
    <property type="evidence" value="ECO:0007669"/>
    <property type="project" value="UniProtKB-KW"/>
</dbReference>
<evidence type="ECO:0000256" key="6">
    <source>
        <dbReference type="ARBA" id="ARBA00023049"/>
    </source>
</evidence>
<keyword evidence="5" id="KW-0862">Zinc</keyword>
<dbReference type="WBParaSite" id="SMRG1_84300.1">
    <property type="protein sequence ID" value="SMRG1_84300.1"/>
    <property type="gene ID" value="SMRG1_84300"/>
</dbReference>
<protein>
    <recommendedName>
        <fullName evidence="12">Peptidase M16 N-terminal domain-containing protein</fullName>
    </recommendedName>
</protein>
<evidence type="ECO:0000259" key="9">
    <source>
        <dbReference type="Pfam" id="PF16187"/>
    </source>
</evidence>
<evidence type="ECO:0000256" key="5">
    <source>
        <dbReference type="ARBA" id="ARBA00022833"/>
    </source>
</evidence>
<dbReference type="InterPro" id="IPR007863">
    <property type="entry name" value="Peptidase_M16_C"/>
</dbReference>
<sequence length="1042" mass="121395">MKHEYGNGIELSHTDYRSYRHFELQNGMKVMIISTCNDIDDNHFISDTLSAAALCINVGSFSDPHEAQGLSHLLEHMLFHGDIINHEMKTFHNYLQEYNGYWDSKTSNEHTLYYFSITEKYFNEALHLFALHFINPTLKLDGMRKSIEKIDMEFQKVKTRDYAKLRGFISSLAVKGSPYRLFSRGNKQSLITEPEKNNIDVYGLLKKHWTTLYSAHRMTLVVQSKDSLNKMERIVRENFSNIPANRSVKIDLTRYRNSFDSPEFLKLYHVDSTRNKEQLRMVWAVPSVCTLYESNPVAVLAYFLSDKHPYGLENYLKNNHLATEVKCEFSAMSDFDNSTICALITICIDLNGTRPDLFKITKIVYEYLRFLSNKANDACINKNSEEYIHNTTTNNNNNNSSNNTTNIKSTFDSCVRDFQLTQKETFQCRTIFGPQETVIWIATMLHHTLPQDVHSAYLIIKTLDFQVYSELLDTLSKQQACLIHSFKLNPTIHRNIHVEKWYNLQYTQEEVSTKQIGCLNNLHGTIPFSLPLKVNGNVHEYLTLSSENDIQTPINLTTEFKGTVFEDYGSLWYQQLNNHLKNEAYIYVQISTGMELNYPLKACLSRLLQLSIKLRSSNCELLTMESRMKSSVNTNVNGPEFIIKGPCEKISNYYKEFLKSVNDDITKEHFIQCKTLLIEELNNQLSDPNLVANNINSCLWYPNEYIASSLLNSLEYITIADLMAFQTKYFYQMEIIMYIVGDVTCNLAKDLFTYTIGFFKCHPKPKEIQHIEYISIQPGIYYHSVPNILNHEKFHQLIQFDRIEKASSVDEFYCQIITELLKSHAKQYFQHYESVNGPISLDFYKFALNSSNLTIGTRLSLNSQLNKHDGDYLINCIQIFWNEIAPRVIACVDNNHLEQICNTIISSELVKNNNLELISQFYWDKIKTNLLDGGISRKNMLKREMNREKLLEYFHKTYLNPTKKITILIDFRNIESNESIQSLNITKINGTNFNPNLNSYLKDEDLMNTSYEFSKQTFNDLRTIQRIKTIKHIESFRMKFNN</sequence>
<dbReference type="Pfam" id="PF16187">
    <property type="entry name" value="Peptidase_M16_M"/>
    <property type="match status" value="1"/>
</dbReference>
<dbReference type="AlphaFoldDB" id="A0AA85AGV1"/>
<feature type="domain" description="Peptidase M16 N-terminal" evidence="7">
    <location>
        <begin position="48"/>
        <end position="176"/>
    </location>
</feature>
<feature type="domain" description="Peptidase M16 C-terminal" evidence="8">
    <location>
        <begin position="205"/>
        <end position="371"/>
    </location>
</feature>
<dbReference type="GO" id="GO:0008237">
    <property type="term" value="F:metallopeptidase activity"/>
    <property type="evidence" value="ECO:0007669"/>
    <property type="project" value="UniProtKB-KW"/>
</dbReference>
<dbReference type="PANTHER" id="PTHR43690">
    <property type="entry name" value="NARDILYSIN"/>
    <property type="match status" value="1"/>
</dbReference>
<accession>A0AA85AGV1</accession>
<dbReference type="InterPro" id="IPR011765">
    <property type="entry name" value="Pept_M16_N"/>
</dbReference>
<dbReference type="PANTHER" id="PTHR43690:SF18">
    <property type="entry name" value="INSULIN-DEGRADING ENZYME-RELATED"/>
    <property type="match status" value="1"/>
</dbReference>
<dbReference type="InterPro" id="IPR032632">
    <property type="entry name" value="Peptidase_M16_M"/>
</dbReference>
<comment type="similarity">
    <text evidence="1">Belongs to the peptidase M16 family.</text>
</comment>
<dbReference type="Pfam" id="PF00675">
    <property type="entry name" value="Peptidase_M16"/>
    <property type="match status" value="1"/>
</dbReference>
<evidence type="ECO:0000256" key="3">
    <source>
        <dbReference type="ARBA" id="ARBA00022723"/>
    </source>
</evidence>
<keyword evidence="6" id="KW-0482">Metalloprotease</keyword>
<dbReference type="Proteomes" id="UP000050790">
    <property type="component" value="Unassembled WGS sequence"/>
</dbReference>
<evidence type="ECO:0000259" key="8">
    <source>
        <dbReference type="Pfam" id="PF05193"/>
    </source>
</evidence>
<proteinExistence type="inferred from homology"/>
<dbReference type="InterPro" id="IPR050626">
    <property type="entry name" value="Peptidase_M16"/>
</dbReference>
<dbReference type="Pfam" id="PF05193">
    <property type="entry name" value="Peptidase_M16_C"/>
    <property type="match status" value="1"/>
</dbReference>
<dbReference type="SUPFAM" id="SSF63411">
    <property type="entry name" value="LuxS/MPP-like metallohydrolase"/>
    <property type="match status" value="3"/>
</dbReference>
<evidence type="ECO:0000313" key="11">
    <source>
        <dbReference type="WBParaSite" id="SMRG1_84300.1"/>
    </source>
</evidence>
<organism evidence="10 11">
    <name type="scientific">Schistosoma margrebowiei</name>
    <dbReference type="NCBI Taxonomy" id="48269"/>
    <lineage>
        <taxon>Eukaryota</taxon>
        <taxon>Metazoa</taxon>
        <taxon>Spiralia</taxon>
        <taxon>Lophotrochozoa</taxon>
        <taxon>Platyhelminthes</taxon>
        <taxon>Trematoda</taxon>
        <taxon>Digenea</taxon>
        <taxon>Strigeidida</taxon>
        <taxon>Schistosomatoidea</taxon>
        <taxon>Schistosomatidae</taxon>
        <taxon>Schistosoma</taxon>
    </lineage>
</organism>
<evidence type="ECO:0000256" key="1">
    <source>
        <dbReference type="ARBA" id="ARBA00007261"/>
    </source>
</evidence>
<reference evidence="11" key="1">
    <citation type="submission" date="2023-11" db="UniProtKB">
        <authorList>
            <consortium name="WormBaseParasite"/>
        </authorList>
    </citation>
    <scope>IDENTIFICATION</scope>
</reference>
<feature type="domain" description="Peptidase M16 middle/third" evidence="9">
    <location>
        <begin position="434"/>
        <end position="711"/>
    </location>
</feature>
<evidence type="ECO:0000256" key="4">
    <source>
        <dbReference type="ARBA" id="ARBA00022801"/>
    </source>
</evidence>
<keyword evidence="4" id="KW-0378">Hydrolase</keyword>
<dbReference type="InterPro" id="IPR011249">
    <property type="entry name" value="Metalloenz_LuxS/M16"/>
</dbReference>
<keyword evidence="2" id="KW-0645">Protease</keyword>
<evidence type="ECO:0000259" key="7">
    <source>
        <dbReference type="Pfam" id="PF00675"/>
    </source>
</evidence>